<evidence type="ECO:0000313" key="3">
    <source>
        <dbReference type="Proteomes" id="UP000094819"/>
    </source>
</evidence>
<keyword evidence="1" id="KW-0472">Membrane</keyword>
<sequence>MYSAVLLGLGKQTGQIGGYNESAAAELFASETGLMLRSQFASVIIDTFMAGILIMQLLKYFPNQNKDLLSTKLIIAWSSVWTLVVSVFIQAHVSYLLIPNFGLWLSPWLEVRWIATMPIFDILAVLPIQCFFANRAYLLTERNNYLLGCVSLLLLASVGGAIGLTVVFGSQETSLIGIESSGAPLITWIATTFAADALIAASIIYGLFKSKTGWLQTHGFIPRWVRLSFEA</sequence>
<dbReference type="PANTHER" id="PTHR40465:SF1">
    <property type="entry name" value="DUF6534 DOMAIN-CONTAINING PROTEIN"/>
    <property type="match status" value="1"/>
</dbReference>
<evidence type="ECO:0000256" key="1">
    <source>
        <dbReference type="SAM" id="Phobius"/>
    </source>
</evidence>
<dbReference type="GeneID" id="30195709"/>
<keyword evidence="3" id="KW-1185">Reference proteome</keyword>
<keyword evidence="1" id="KW-0812">Transmembrane</keyword>
<feature type="transmembrane region" description="Helical" evidence="1">
    <location>
        <begin position="113"/>
        <end position="133"/>
    </location>
</feature>
<feature type="transmembrane region" description="Helical" evidence="1">
    <location>
        <begin position="40"/>
        <end position="61"/>
    </location>
</feature>
<protein>
    <recommendedName>
        <fullName evidence="4">Integral membrane protein</fullName>
    </recommendedName>
</protein>
<feature type="transmembrane region" description="Helical" evidence="1">
    <location>
        <begin position="145"/>
        <end position="168"/>
    </location>
</feature>
<keyword evidence="1" id="KW-1133">Transmembrane helix</keyword>
<comment type="caution">
    <text evidence="2">The sequence shown here is derived from an EMBL/GenBank/DDBJ whole genome shotgun (WGS) entry which is preliminary data.</text>
</comment>
<dbReference type="AlphaFoldDB" id="A0A1E3IKP6"/>
<dbReference type="EMBL" id="AWGH01000023">
    <property type="protein sequence ID" value="ODN89174.1"/>
    <property type="molecule type" value="Genomic_DNA"/>
</dbReference>
<dbReference type="PANTHER" id="PTHR40465">
    <property type="entry name" value="CHROMOSOME 1, WHOLE GENOME SHOTGUN SEQUENCE"/>
    <property type="match status" value="1"/>
</dbReference>
<dbReference type="Proteomes" id="UP000094819">
    <property type="component" value="Unassembled WGS sequence"/>
</dbReference>
<name>A0A1E3IKP6_9TREE</name>
<accession>A0A1E3IKP6</accession>
<evidence type="ECO:0008006" key="4">
    <source>
        <dbReference type="Google" id="ProtNLM"/>
    </source>
</evidence>
<reference evidence="2 3" key="1">
    <citation type="submission" date="2016-06" db="EMBL/GenBank/DDBJ databases">
        <title>Evolution of pathogenesis and genome organization in the Tremellales.</title>
        <authorList>
            <person name="Cuomo C."/>
            <person name="Litvintseva A."/>
            <person name="Heitman J."/>
            <person name="Chen Y."/>
            <person name="Sun S."/>
            <person name="Springer D."/>
            <person name="Dromer F."/>
            <person name="Young S."/>
            <person name="Zeng Q."/>
            <person name="Chapman S."/>
            <person name="Gujja S."/>
            <person name="Saif S."/>
            <person name="Birren B."/>
        </authorList>
    </citation>
    <scope>NUCLEOTIDE SEQUENCE [LARGE SCALE GENOMIC DNA]</scope>
    <source>
        <strain evidence="2 3">CBS 7118</strain>
    </source>
</reference>
<organism evidence="2 3">
    <name type="scientific">Cryptococcus wingfieldii CBS 7118</name>
    <dbReference type="NCBI Taxonomy" id="1295528"/>
    <lineage>
        <taxon>Eukaryota</taxon>
        <taxon>Fungi</taxon>
        <taxon>Dikarya</taxon>
        <taxon>Basidiomycota</taxon>
        <taxon>Agaricomycotina</taxon>
        <taxon>Tremellomycetes</taxon>
        <taxon>Tremellales</taxon>
        <taxon>Cryptococcaceae</taxon>
        <taxon>Cryptococcus</taxon>
    </lineage>
</organism>
<feature type="transmembrane region" description="Helical" evidence="1">
    <location>
        <begin position="73"/>
        <end position="93"/>
    </location>
</feature>
<dbReference type="RefSeq" id="XP_019029459.1">
    <property type="nucleotide sequence ID" value="XM_019178552.1"/>
</dbReference>
<dbReference type="OrthoDB" id="2562493at2759"/>
<feature type="transmembrane region" description="Helical" evidence="1">
    <location>
        <begin position="188"/>
        <end position="208"/>
    </location>
</feature>
<gene>
    <name evidence="2" type="ORF">L198_06497</name>
</gene>
<proteinExistence type="predicted"/>
<evidence type="ECO:0000313" key="2">
    <source>
        <dbReference type="EMBL" id="ODN89174.1"/>
    </source>
</evidence>